<protein>
    <recommendedName>
        <fullName evidence="3">CARDB domain-containing protein</fullName>
    </recommendedName>
</protein>
<proteinExistence type="predicted"/>
<dbReference type="AlphaFoldDB" id="A0A9D2KP05"/>
<gene>
    <name evidence="4" type="ORF">IAA07_04720</name>
</gene>
<evidence type="ECO:0000256" key="2">
    <source>
        <dbReference type="SAM" id="SignalP"/>
    </source>
</evidence>
<dbReference type="PANTHER" id="PTHR35902:SF3">
    <property type="entry name" value="NPCBM-ASSOCIATED, NEW3 DOMAIN OF ALPHA-GALACTOSIDASE"/>
    <property type="match status" value="1"/>
</dbReference>
<keyword evidence="1" id="KW-0812">Transmembrane</keyword>
<dbReference type="Proteomes" id="UP000823900">
    <property type="component" value="Unassembled WGS sequence"/>
</dbReference>
<dbReference type="PANTHER" id="PTHR35902">
    <property type="entry name" value="S-LAYER DOMAIN-LIKE PROTEIN-RELATED"/>
    <property type="match status" value="1"/>
</dbReference>
<sequence length="612" mass="68233">MKRKIYGKSLAAFCMALFMAVSSLPAGMGIQAMAQYVDISGNRFVHTDVAPSGKTGKVMNLSLIITNYDGAFDEDEDIYVSFSPDNYLIDDPDEYIDDGSRWNFPFEVDQDMFTSRKKVGKLKDGRSKTVSLSARVRRDLEEGYYPVKIRIEGEHGAYEEDWVNVWIKKSVDTDDDEEDDTTVDIVLGEGQSTPDGVYPNVMNFSVNMRNASKIDLYDVNATLELSEDKDKYPFEINDANYDRRFEKVGAGETVSLDYSMAIREDVYTGYYPIKTIIYYRDSSNGTGEIMKLERSFYVRVHNKEKEDDLGEFDKNDREMARLIVDSYETVPAEVYAGQEFELILRMKNASSQISASNILFTMESEKVSESAVFTMESGSSSMTVDRLNPGEITELRVKMVPGAGVDQRSYSLTINETYDSPEFKNAEEQVTVDIPVKQEPRLNIGTFEIMPESITVGSESNVMFQINNTGKVTLYNVMARFEADSINPAEGYVGNIKSGETGNVDVMLTGIAPTADDGTINITISYEDVNGVPSEVKKTILLTVTEEIPMDMGDMGWMEEVPEEPSGPGKGLIAAVAVIAAAGGAGAFLIIRHRKKKKAKLQEEEEDEDEDS</sequence>
<evidence type="ECO:0000313" key="5">
    <source>
        <dbReference type="Proteomes" id="UP000823900"/>
    </source>
</evidence>
<dbReference type="Pfam" id="PF07705">
    <property type="entry name" value="CARDB"/>
    <property type="match status" value="1"/>
</dbReference>
<organism evidence="4 5">
    <name type="scientific">Candidatus Lachnoclostridium stercoravium</name>
    <dbReference type="NCBI Taxonomy" id="2838633"/>
    <lineage>
        <taxon>Bacteria</taxon>
        <taxon>Bacillati</taxon>
        <taxon>Bacillota</taxon>
        <taxon>Clostridia</taxon>
        <taxon>Lachnospirales</taxon>
        <taxon>Lachnospiraceae</taxon>
    </lineage>
</organism>
<comment type="caution">
    <text evidence="4">The sequence shown here is derived from an EMBL/GenBank/DDBJ whole genome shotgun (WGS) entry which is preliminary data.</text>
</comment>
<keyword evidence="2" id="KW-0732">Signal</keyword>
<evidence type="ECO:0000256" key="1">
    <source>
        <dbReference type="SAM" id="Phobius"/>
    </source>
</evidence>
<keyword evidence="1" id="KW-0472">Membrane</keyword>
<feature type="chain" id="PRO_5039279245" description="CARDB domain-containing protein" evidence="2">
    <location>
        <begin position="35"/>
        <end position="612"/>
    </location>
</feature>
<reference evidence="4" key="1">
    <citation type="journal article" date="2021" name="PeerJ">
        <title>Extensive microbial diversity within the chicken gut microbiome revealed by metagenomics and culture.</title>
        <authorList>
            <person name="Gilroy R."/>
            <person name="Ravi A."/>
            <person name="Getino M."/>
            <person name="Pursley I."/>
            <person name="Horton D.L."/>
            <person name="Alikhan N.F."/>
            <person name="Baker D."/>
            <person name="Gharbi K."/>
            <person name="Hall N."/>
            <person name="Watson M."/>
            <person name="Adriaenssens E.M."/>
            <person name="Foster-Nyarko E."/>
            <person name="Jarju S."/>
            <person name="Secka A."/>
            <person name="Antonio M."/>
            <person name="Oren A."/>
            <person name="Chaudhuri R.R."/>
            <person name="La Ragione R."/>
            <person name="Hildebrand F."/>
            <person name="Pallen M.J."/>
        </authorList>
    </citation>
    <scope>NUCLEOTIDE SEQUENCE</scope>
    <source>
        <strain evidence="4">CHK178-16964</strain>
    </source>
</reference>
<dbReference type="EMBL" id="DWZA01000041">
    <property type="protein sequence ID" value="HJA70870.1"/>
    <property type="molecule type" value="Genomic_DNA"/>
</dbReference>
<evidence type="ECO:0000259" key="3">
    <source>
        <dbReference type="Pfam" id="PF07705"/>
    </source>
</evidence>
<keyword evidence="1" id="KW-1133">Transmembrane helix</keyword>
<name>A0A9D2KP05_9FIRM</name>
<feature type="signal peptide" evidence="2">
    <location>
        <begin position="1"/>
        <end position="34"/>
    </location>
</feature>
<feature type="transmembrane region" description="Helical" evidence="1">
    <location>
        <begin position="572"/>
        <end position="591"/>
    </location>
</feature>
<evidence type="ECO:0000313" key="4">
    <source>
        <dbReference type="EMBL" id="HJA70870.1"/>
    </source>
</evidence>
<feature type="domain" description="CARDB" evidence="3">
    <location>
        <begin position="440"/>
        <end position="517"/>
    </location>
</feature>
<dbReference type="InterPro" id="IPR011635">
    <property type="entry name" value="CARDB"/>
</dbReference>
<accession>A0A9D2KP05</accession>
<reference evidence="4" key="2">
    <citation type="submission" date="2021-04" db="EMBL/GenBank/DDBJ databases">
        <authorList>
            <person name="Gilroy R."/>
        </authorList>
    </citation>
    <scope>NUCLEOTIDE SEQUENCE</scope>
    <source>
        <strain evidence="4">CHK178-16964</strain>
    </source>
</reference>